<organism evidence="2 3">
    <name type="scientific">Candidatus Gottesmanbacteria bacterium RIFCSPHIGHO2_01_FULL_40_15</name>
    <dbReference type="NCBI Taxonomy" id="1798376"/>
    <lineage>
        <taxon>Bacteria</taxon>
        <taxon>Candidatus Gottesmaniibacteriota</taxon>
    </lineage>
</organism>
<feature type="domain" description="Putative phage metallopeptidase" evidence="1">
    <location>
        <begin position="7"/>
        <end position="106"/>
    </location>
</feature>
<protein>
    <recommendedName>
        <fullName evidence="1">Putative phage metallopeptidase domain-containing protein</fullName>
    </recommendedName>
</protein>
<reference evidence="2 3" key="1">
    <citation type="journal article" date="2016" name="Nat. Commun.">
        <title>Thousands of microbial genomes shed light on interconnected biogeochemical processes in an aquifer system.</title>
        <authorList>
            <person name="Anantharaman K."/>
            <person name="Brown C.T."/>
            <person name="Hug L.A."/>
            <person name="Sharon I."/>
            <person name="Castelle C.J."/>
            <person name="Probst A.J."/>
            <person name="Thomas B.C."/>
            <person name="Singh A."/>
            <person name="Wilkins M.J."/>
            <person name="Karaoz U."/>
            <person name="Brodie E.L."/>
            <person name="Williams K.H."/>
            <person name="Hubbard S.S."/>
            <person name="Banfield J.F."/>
        </authorList>
    </citation>
    <scope>NUCLEOTIDE SEQUENCE [LARGE SCALE GENOMIC DNA]</scope>
</reference>
<accession>A0A1F5Z600</accession>
<gene>
    <name evidence="2" type="ORF">A2777_02745</name>
</gene>
<sequence>MSNLTVEPAADIGKELKLIIKKLEFNHIESRRVICFRSKGSSSRATARIWSFPKIWQRALNLPAYYIIEVISEKYDRLDLKEQRKVLIHELLHIPKNFSGSLLPHKSRFARIDRKRIEAYYKKLV</sequence>
<dbReference type="Proteomes" id="UP000177354">
    <property type="component" value="Unassembled WGS sequence"/>
</dbReference>
<name>A0A1F5Z600_9BACT</name>
<proteinExistence type="predicted"/>
<evidence type="ECO:0000313" key="3">
    <source>
        <dbReference type="Proteomes" id="UP000177354"/>
    </source>
</evidence>
<evidence type="ECO:0000313" key="2">
    <source>
        <dbReference type="EMBL" id="OGG07795.1"/>
    </source>
</evidence>
<comment type="caution">
    <text evidence="2">The sequence shown here is derived from an EMBL/GenBank/DDBJ whole genome shotgun (WGS) entry which is preliminary data.</text>
</comment>
<dbReference type="Pfam" id="PF18894">
    <property type="entry name" value="PhageMetallopep"/>
    <property type="match status" value="1"/>
</dbReference>
<evidence type="ECO:0000259" key="1">
    <source>
        <dbReference type="Pfam" id="PF18894"/>
    </source>
</evidence>
<dbReference type="EMBL" id="MFJF01000009">
    <property type="protein sequence ID" value="OGG07795.1"/>
    <property type="molecule type" value="Genomic_DNA"/>
</dbReference>
<dbReference type="AlphaFoldDB" id="A0A1F5Z600"/>
<dbReference type="InterPro" id="IPR043998">
    <property type="entry name" value="Put_Metallopep"/>
</dbReference>